<dbReference type="STRING" id="870242.cpu_10740"/>
<keyword evidence="11" id="KW-0966">Cell projection</keyword>
<dbReference type="Pfam" id="PF02050">
    <property type="entry name" value="FliJ"/>
    <property type="match status" value="1"/>
</dbReference>
<dbReference type="Proteomes" id="UP000187485">
    <property type="component" value="Unassembled WGS sequence"/>
</dbReference>
<keyword evidence="12" id="KW-1185">Reference proteome</keyword>
<evidence type="ECO:0000256" key="7">
    <source>
        <dbReference type="ARBA" id="ARBA00022795"/>
    </source>
</evidence>
<keyword evidence="6" id="KW-0145">Chemotaxis</keyword>
<dbReference type="GO" id="GO:0044781">
    <property type="term" value="P:bacterial-type flagellum organization"/>
    <property type="evidence" value="ECO:0007669"/>
    <property type="project" value="UniProtKB-KW"/>
</dbReference>
<evidence type="ECO:0000256" key="4">
    <source>
        <dbReference type="ARBA" id="ARBA00022448"/>
    </source>
</evidence>
<evidence type="ECO:0000256" key="10">
    <source>
        <dbReference type="ARBA" id="ARBA00023225"/>
    </source>
</evidence>
<gene>
    <name evidence="11" type="ORF">cpu_10740</name>
</gene>
<evidence type="ECO:0000256" key="2">
    <source>
        <dbReference type="ARBA" id="ARBA00010004"/>
    </source>
</evidence>
<keyword evidence="4" id="KW-0813">Transport</keyword>
<keyword evidence="8" id="KW-0653">Protein transport</keyword>
<keyword evidence="7" id="KW-1005">Bacterial flagellum biogenesis</keyword>
<dbReference type="InterPro" id="IPR053716">
    <property type="entry name" value="Flag_assembly_chemotaxis_eff"/>
</dbReference>
<dbReference type="Gene3D" id="1.10.287.1700">
    <property type="match status" value="1"/>
</dbReference>
<proteinExistence type="inferred from homology"/>
<dbReference type="GO" id="GO:0015031">
    <property type="term" value="P:protein transport"/>
    <property type="evidence" value="ECO:0007669"/>
    <property type="project" value="UniProtKB-KW"/>
</dbReference>
<evidence type="ECO:0000256" key="8">
    <source>
        <dbReference type="ARBA" id="ARBA00022927"/>
    </source>
</evidence>
<evidence type="ECO:0000256" key="1">
    <source>
        <dbReference type="ARBA" id="ARBA00004413"/>
    </source>
</evidence>
<keyword evidence="9" id="KW-0472">Membrane</keyword>
<dbReference type="OrthoDB" id="1725128at2"/>
<protein>
    <recommendedName>
        <fullName evidence="3">Flagellar FliJ protein</fullName>
    </recommendedName>
</protein>
<evidence type="ECO:0000256" key="5">
    <source>
        <dbReference type="ARBA" id="ARBA00022475"/>
    </source>
</evidence>
<dbReference type="GO" id="GO:0071973">
    <property type="term" value="P:bacterial-type flagellum-dependent cell motility"/>
    <property type="evidence" value="ECO:0007669"/>
    <property type="project" value="InterPro"/>
</dbReference>
<reference evidence="12" key="1">
    <citation type="submission" date="2016-12" db="EMBL/GenBank/DDBJ databases">
        <title>Draft Genome Sequences od Carboxydothermus pertinax and islandicus, Hydrogenogenic Carboxydotrophic Bacteria.</title>
        <authorList>
            <person name="Fukuyama Y."/>
            <person name="Ohmae K."/>
            <person name="Yoneda Y."/>
            <person name="Yoshida T."/>
            <person name="Sako Y."/>
        </authorList>
    </citation>
    <scope>NUCLEOTIDE SEQUENCE [LARGE SCALE GENOMIC DNA]</scope>
    <source>
        <strain evidence="12">Ug1</strain>
    </source>
</reference>
<organism evidence="11 12">
    <name type="scientific">Carboxydothermus pertinax</name>
    <dbReference type="NCBI Taxonomy" id="870242"/>
    <lineage>
        <taxon>Bacteria</taxon>
        <taxon>Bacillati</taxon>
        <taxon>Bacillota</taxon>
        <taxon>Clostridia</taxon>
        <taxon>Thermoanaerobacterales</taxon>
        <taxon>Thermoanaerobacteraceae</taxon>
        <taxon>Carboxydothermus</taxon>
    </lineage>
</organism>
<keyword evidence="11" id="KW-0969">Cilium</keyword>
<keyword evidence="10" id="KW-1006">Bacterial flagellum protein export</keyword>
<name>A0A1L8CUN1_9THEO</name>
<evidence type="ECO:0000256" key="6">
    <source>
        <dbReference type="ARBA" id="ARBA00022500"/>
    </source>
</evidence>
<evidence type="ECO:0000313" key="12">
    <source>
        <dbReference type="Proteomes" id="UP000187485"/>
    </source>
</evidence>
<keyword evidence="11" id="KW-0282">Flagellum</keyword>
<dbReference type="AlphaFoldDB" id="A0A1L8CUN1"/>
<comment type="subcellular location">
    <subcellularLocation>
        <location evidence="1">Cell membrane</location>
        <topology evidence="1">Peripheral membrane protein</topology>
        <orientation evidence="1">Cytoplasmic side</orientation>
    </subcellularLocation>
</comment>
<dbReference type="RefSeq" id="WP_075859045.1">
    <property type="nucleotide sequence ID" value="NZ_BDJK01000015.1"/>
</dbReference>
<comment type="similarity">
    <text evidence="2">Belongs to the FliJ family.</text>
</comment>
<evidence type="ECO:0000256" key="3">
    <source>
        <dbReference type="ARBA" id="ARBA00020392"/>
    </source>
</evidence>
<sequence>MPKFSFRMAKVEKVRAIEADEHKRIFQEKIQAVKRQEEKIKNIDAAISHELKINDLLFREHQLERLEYLATEKWFLEKEKDRLLFEQEKAKEQYIAKKIEHKKLEILRDKAFALYREEVGRKTQAVLDELSLISFQRRKN</sequence>
<dbReference type="GO" id="GO:0005886">
    <property type="term" value="C:plasma membrane"/>
    <property type="evidence" value="ECO:0007669"/>
    <property type="project" value="UniProtKB-SubCell"/>
</dbReference>
<accession>A0A1L8CUN1</accession>
<keyword evidence="5" id="KW-1003">Cell membrane</keyword>
<evidence type="ECO:0000256" key="9">
    <source>
        <dbReference type="ARBA" id="ARBA00023136"/>
    </source>
</evidence>
<evidence type="ECO:0000313" key="11">
    <source>
        <dbReference type="EMBL" id="GAV22564.1"/>
    </source>
</evidence>
<dbReference type="GO" id="GO:0009288">
    <property type="term" value="C:bacterial-type flagellum"/>
    <property type="evidence" value="ECO:0007669"/>
    <property type="project" value="InterPro"/>
</dbReference>
<dbReference type="EMBL" id="BDJK01000015">
    <property type="protein sequence ID" value="GAV22564.1"/>
    <property type="molecule type" value="Genomic_DNA"/>
</dbReference>
<comment type="caution">
    <text evidence="11">The sequence shown here is derived from an EMBL/GenBank/DDBJ whole genome shotgun (WGS) entry which is preliminary data.</text>
</comment>
<dbReference type="InterPro" id="IPR012823">
    <property type="entry name" value="Flagell_FliJ"/>
</dbReference>
<dbReference type="GO" id="GO:0006935">
    <property type="term" value="P:chemotaxis"/>
    <property type="evidence" value="ECO:0007669"/>
    <property type="project" value="UniProtKB-KW"/>
</dbReference>